<dbReference type="EMBL" id="JDVG02000216">
    <property type="protein sequence ID" value="KFB73492.1"/>
    <property type="molecule type" value="Genomic_DNA"/>
</dbReference>
<evidence type="ECO:0008006" key="3">
    <source>
        <dbReference type="Google" id="ProtNLM"/>
    </source>
</evidence>
<name>A0A080LXB7_9PROT</name>
<reference evidence="1 2" key="1">
    <citation type="submission" date="2014-02" db="EMBL/GenBank/DDBJ databases">
        <title>Expanding our view of genomic diversity in Candidatus Accumulibacter clades.</title>
        <authorList>
            <person name="Skennerton C.T."/>
            <person name="Barr J.J."/>
            <person name="Slater F.R."/>
            <person name="Bond P.L."/>
            <person name="Tyson G.W."/>
        </authorList>
    </citation>
    <scope>NUCLEOTIDE SEQUENCE [LARGE SCALE GENOMIC DNA]</scope>
    <source>
        <strain evidence="2">BA-91</strain>
    </source>
</reference>
<dbReference type="InterPro" id="IPR025455">
    <property type="entry name" value="DUF4276"/>
</dbReference>
<evidence type="ECO:0000313" key="1">
    <source>
        <dbReference type="EMBL" id="KFB73492.1"/>
    </source>
</evidence>
<organism evidence="1 2">
    <name type="scientific">Candidatus Accumulibacter phosphatis</name>
    <dbReference type="NCBI Taxonomy" id="327160"/>
    <lineage>
        <taxon>Bacteria</taxon>
        <taxon>Pseudomonadati</taxon>
        <taxon>Pseudomonadota</taxon>
        <taxon>Betaproteobacteria</taxon>
        <taxon>Candidatus Accumulibacter</taxon>
    </lineage>
</organism>
<accession>A0A080LXB7</accession>
<sequence>MIAVAAIVEGAGEVVALPILLRRINAWRTPDVHLQALPPIRVHRDRFLNRQDEFRRHLLLAAAKCGEQGWILVLLDADDDCPAELGKQILERATAYVPHRRVSVVLANREYEAWFIAAAESLDGQRGFAFKPAEAIDAEGPRNAKGWITAHMCGGSYGETTDQPAFSARMDLQQAFARSRSFRKLCSEWTRQMAFA</sequence>
<proteinExistence type="predicted"/>
<gene>
    <name evidence="1" type="ORF">AW09_001270</name>
</gene>
<evidence type="ECO:0000313" key="2">
    <source>
        <dbReference type="Proteomes" id="UP000020077"/>
    </source>
</evidence>
<dbReference type="Proteomes" id="UP000020077">
    <property type="component" value="Unassembled WGS sequence"/>
</dbReference>
<comment type="caution">
    <text evidence="1">The sequence shown here is derived from an EMBL/GenBank/DDBJ whole genome shotgun (WGS) entry which is preliminary data.</text>
</comment>
<protein>
    <recommendedName>
        <fullName evidence="3">DUF4276 family protein</fullName>
    </recommendedName>
</protein>
<dbReference type="Pfam" id="PF14103">
    <property type="entry name" value="DUF4276"/>
    <property type="match status" value="1"/>
</dbReference>
<dbReference type="AlphaFoldDB" id="A0A080LXB7"/>